<dbReference type="InterPro" id="IPR053714">
    <property type="entry name" value="Iso_Racemase_Enz_sf"/>
</dbReference>
<evidence type="ECO:0000313" key="2">
    <source>
        <dbReference type="Proteomes" id="UP000516148"/>
    </source>
</evidence>
<name>A0A7H0LG07_9SPHN</name>
<gene>
    <name evidence="1" type="ORF">H3Z74_17945</name>
</gene>
<reference evidence="1 2" key="1">
    <citation type="submission" date="2020-09" db="EMBL/GenBank/DDBJ databases">
        <title>Sphingomonas sp., a new species isolated from pork steak.</title>
        <authorList>
            <person name="Heidler von Heilborn D."/>
        </authorList>
    </citation>
    <scope>NUCLEOTIDE SEQUENCE [LARGE SCALE GENOMIC DNA]</scope>
    <source>
        <strain evidence="2">S8-3T</strain>
    </source>
</reference>
<dbReference type="Proteomes" id="UP000516148">
    <property type="component" value="Chromosome"/>
</dbReference>
<dbReference type="InterPro" id="IPR026286">
    <property type="entry name" value="MaiA/AMDase"/>
</dbReference>
<dbReference type="KEGG" id="spap:H3Z74_17945"/>
<dbReference type="Gene3D" id="3.40.50.12500">
    <property type="match status" value="1"/>
</dbReference>
<evidence type="ECO:0008006" key="3">
    <source>
        <dbReference type="Google" id="ProtNLM"/>
    </source>
</evidence>
<dbReference type="PANTHER" id="PTHR40267">
    <property type="entry name" value="BLR3294 PROTEIN"/>
    <property type="match status" value="1"/>
</dbReference>
<accession>A0A7H0LG07</accession>
<dbReference type="Pfam" id="PF17645">
    <property type="entry name" value="Amdase"/>
    <property type="match status" value="1"/>
</dbReference>
<dbReference type="AlphaFoldDB" id="A0A7H0LG07"/>
<protein>
    <recommendedName>
        <fullName evidence="3">Asp/Glu racemase</fullName>
    </recommendedName>
</protein>
<organism evidence="1 2">
    <name type="scientific">Sphingomonas alpina</name>
    <dbReference type="NCBI Taxonomy" id="653931"/>
    <lineage>
        <taxon>Bacteria</taxon>
        <taxon>Pseudomonadati</taxon>
        <taxon>Pseudomonadota</taxon>
        <taxon>Alphaproteobacteria</taxon>
        <taxon>Sphingomonadales</taxon>
        <taxon>Sphingomonadaceae</taxon>
        <taxon>Sphingomonas</taxon>
    </lineage>
</organism>
<dbReference type="EMBL" id="CP061038">
    <property type="protein sequence ID" value="QNQ08610.1"/>
    <property type="molecule type" value="Genomic_DNA"/>
</dbReference>
<evidence type="ECO:0000313" key="1">
    <source>
        <dbReference type="EMBL" id="QNQ08610.1"/>
    </source>
</evidence>
<dbReference type="RefSeq" id="WP_187760938.1">
    <property type="nucleotide sequence ID" value="NZ_CP061038.1"/>
</dbReference>
<keyword evidence="2" id="KW-1185">Reference proteome</keyword>
<proteinExistence type="predicted"/>
<sequence>MNAGNDYGRDGIVGIGTPQANPTVEAEMAILLPPTILRITTRLTSRAEASEDRLRDYIEQLEPALASFDTLRPQVFGFACTAASYLMAPGREAAIVAAAEARYDYPVITAAAAIAWKLHALGARRIALVSPYPAALGQAAITYWQGQGFAPVAVANAAISGTDTRGIYALGSADARASLADLGAVSADVILITGTGMPSLSLIADPPPGTPPILSSNLALAEALLASLGQPLPDWRARYRAAIQGPLS</sequence>
<dbReference type="PANTHER" id="PTHR40267:SF1">
    <property type="entry name" value="BLR3294 PROTEIN"/>
    <property type="match status" value="1"/>
</dbReference>